<reference evidence="3 5" key="1">
    <citation type="submission" date="2014-10" db="EMBL/GenBank/DDBJ databases">
        <title>Draft genome of phytase producing Bacillus ginsengihumi strain M2.11.</title>
        <authorList>
            <person name="Toymentseva A."/>
            <person name="Boulygina E.A."/>
            <person name="Kazakov S.V."/>
            <person name="Kayumov I."/>
            <person name="Suleimanova A.D."/>
            <person name="Mardanova A.M."/>
            <person name="Maria S.N."/>
            <person name="Sergey M.Y."/>
            <person name="Sharipova M.R."/>
        </authorList>
    </citation>
    <scope>NUCLEOTIDE SEQUENCE [LARGE SCALE GENOMIC DNA]</scope>
    <source>
        <strain evidence="3 5">M2.11</strain>
    </source>
</reference>
<evidence type="ECO:0000313" key="4">
    <source>
        <dbReference type="EMBL" id="NEY20348.1"/>
    </source>
</evidence>
<evidence type="ECO:0000313" key="3">
    <source>
        <dbReference type="EMBL" id="KHD86070.1"/>
    </source>
</evidence>
<dbReference type="NCBIfam" id="TIGR03093">
    <property type="entry name" value="SASP_sspL"/>
    <property type="match status" value="1"/>
</dbReference>
<dbReference type="RefSeq" id="WP_025728242.1">
    <property type="nucleotide sequence ID" value="NZ_JAAIWK010000015.1"/>
</dbReference>
<feature type="region of interest" description="Disordered" evidence="2">
    <location>
        <begin position="1"/>
        <end position="46"/>
    </location>
</feature>
<evidence type="ECO:0000256" key="1">
    <source>
        <dbReference type="NCBIfam" id="TIGR03093"/>
    </source>
</evidence>
<dbReference type="EMBL" id="JRUN01000011">
    <property type="protein sequence ID" value="KHD86070.1"/>
    <property type="molecule type" value="Genomic_DNA"/>
</dbReference>
<proteinExistence type="predicted"/>
<protein>
    <recommendedName>
        <fullName evidence="1">Small, acid-soluble spore protein L</fullName>
    </recommendedName>
</protein>
<comment type="caution">
    <text evidence="3">The sequence shown here is derived from an EMBL/GenBank/DDBJ whole genome shotgun (WGS) entry which is preliminary data.</text>
</comment>
<dbReference type="OrthoDB" id="2706737at2"/>
<sequence>MSKKGNRSRGKIASNVNPQGFGQDSEYAADPKTALENRAKKANTKG</sequence>
<evidence type="ECO:0000313" key="5">
    <source>
        <dbReference type="Proteomes" id="UP000030588"/>
    </source>
</evidence>
<dbReference type="EMBL" id="JAAIWK010000015">
    <property type="protein sequence ID" value="NEY20348.1"/>
    <property type="molecule type" value="Genomic_DNA"/>
</dbReference>
<dbReference type="Proteomes" id="UP000030588">
    <property type="component" value="Unassembled WGS sequence"/>
</dbReference>
<accession>A0A0A6VCN6</accession>
<dbReference type="InterPro" id="IPR017526">
    <property type="entry name" value="SASP_SspL"/>
</dbReference>
<dbReference type="AlphaFoldDB" id="A0A0A6VCN6"/>
<organism evidence="3 5">
    <name type="scientific">Heyndrickxia ginsengihumi</name>
    <dbReference type="NCBI Taxonomy" id="363870"/>
    <lineage>
        <taxon>Bacteria</taxon>
        <taxon>Bacillati</taxon>
        <taxon>Bacillota</taxon>
        <taxon>Bacilli</taxon>
        <taxon>Bacillales</taxon>
        <taxon>Bacillaceae</taxon>
        <taxon>Heyndrickxia</taxon>
    </lineage>
</organism>
<keyword evidence="6" id="KW-1185">Reference proteome</keyword>
<feature type="compositionally biased region" description="Basic residues" evidence="2">
    <location>
        <begin position="1"/>
        <end position="10"/>
    </location>
</feature>
<reference evidence="4" key="2">
    <citation type="submission" date="2020-02" db="EMBL/GenBank/DDBJ databases">
        <authorList>
            <person name="Feng H."/>
        </authorList>
    </citation>
    <scope>NUCLEOTIDE SEQUENCE [LARGE SCALE GENOMIC DNA]</scope>
    <source>
        <strain evidence="4">Gsoil 114</strain>
    </source>
</reference>
<evidence type="ECO:0000256" key="2">
    <source>
        <dbReference type="SAM" id="MobiDB-lite"/>
    </source>
</evidence>
<reference evidence="4 6" key="3">
    <citation type="submission" date="2020-03" db="EMBL/GenBank/DDBJ databases">
        <title>Bacillus aquiflavi sp. nov., isolated from yellow water of strong flavor Chinese baijiu in Yibin region of China.</title>
        <authorList>
            <person name="Xie J."/>
        </authorList>
    </citation>
    <scope>NUCLEOTIDE SEQUENCE [LARGE SCALE GENOMIC DNA]</scope>
    <source>
        <strain evidence="4 6">Gsoil 114</strain>
    </source>
</reference>
<gene>
    <name evidence="4" type="primary">sspL</name>
    <name evidence="4" type="ORF">G4D61_10310</name>
    <name evidence="3" type="ORF">NG54_05490</name>
</gene>
<evidence type="ECO:0000313" key="6">
    <source>
        <dbReference type="Proteomes" id="UP000476934"/>
    </source>
</evidence>
<name>A0A0A6VCN6_9BACI</name>
<dbReference type="Proteomes" id="UP000476934">
    <property type="component" value="Unassembled WGS sequence"/>
</dbReference>